<dbReference type="Gene3D" id="1.10.286.10">
    <property type="match status" value="1"/>
</dbReference>
<comment type="catalytic activity">
    <reaction evidence="1 5">
        <text>GTP + H2O = 7,8-dihydroneopterin 3'-triphosphate + formate + H(+)</text>
        <dbReference type="Rhea" id="RHEA:17473"/>
        <dbReference type="ChEBI" id="CHEBI:15377"/>
        <dbReference type="ChEBI" id="CHEBI:15378"/>
        <dbReference type="ChEBI" id="CHEBI:15740"/>
        <dbReference type="ChEBI" id="CHEBI:37565"/>
        <dbReference type="ChEBI" id="CHEBI:58462"/>
        <dbReference type="EC" id="3.5.4.16"/>
    </reaction>
</comment>
<dbReference type="Proteomes" id="UP000214588">
    <property type="component" value="Unassembled WGS sequence"/>
</dbReference>
<keyword evidence="5" id="KW-0862">Zinc</keyword>
<dbReference type="UniPathway" id="UPA00848">
    <property type="reaction ID" value="UER00151"/>
</dbReference>
<comment type="pathway">
    <text evidence="2 5">Cofactor biosynthesis; 7,8-dihydroneopterin triphosphate biosynthesis; 7,8-dihydroneopterin triphosphate from GTP: step 1/1.</text>
</comment>
<keyword evidence="8" id="KW-1185">Reference proteome</keyword>
<feature type="binding site" evidence="5">
    <location>
        <position position="154"/>
    </location>
    <ligand>
        <name>Zn(2+)</name>
        <dbReference type="ChEBI" id="CHEBI:29105"/>
    </ligand>
</feature>
<gene>
    <name evidence="5 7" type="primary">folE</name>
    <name evidence="7" type="ORF">CDO51_10980</name>
</gene>
<evidence type="ECO:0000256" key="3">
    <source>
        <dbReference type="ARBA" id="ARBA00022563"/>
    </source>
</evidence>
<organism evidence="7 8">
    <name type="scientific">Natranaerobius trueperi</name>
    <dbReference type="NCBI Taxonomy" id="759412"/>
    <lineage>
        <taxon>Bacteria</taxon>
        <taxon>Bacillati</taxon>
        <taxon>Bacillota</taxon>
        <taxon>Clostridia</taxon>
        <taxon>Natranaerobiales</taxon>
        <taxon>Natranaerobiaceae</taxon>
        <taxon>Natranaerobius</taxon>
    </lineage>
</organism>
<keyword evidence="5" id="KW-0479">Metal-binding</keyword>
<dbReference type="SUPFAM" id="SSF55620">
    <property type="entry name" value="Tetrahydrobiopterin biosynthesis enzymes-like"/>
    <property type="match status" value="1"/>
</dbReference>
<dbReference type="PANTHER" id="PTHR11109:SF7">
    <property type="entry name" value="GTP CYCLOHYDROLASE 1"/>
    <property type="match status" value="1"/>
</dbReference>
<dbReference type="GO" id="GO:0005737">
    <property type="term" value="C:cytoplasm"/>
    <property type="evidence" value="ECO:0007669"/>
    <property type="project" value="TreeGrafter"/>
</dbReference>
<comment type="caution">
    <text evidence="7">The sequence shown here is derived from an EMBL/GenBank/DDBJ whole genome shotgun (WGS) entry which is preliminary data.</text>
</comment>
<dbReference type="EC" id="3.5.4.16" evidence="5"/>
<dbReference type="PANTHER" id="PTHR11109">
    <property type="entry name" value="GTP CYCLOHYDROLASE I"/>
    <property type="match status" value="1"/>
</dbReference>
<dbReference type="AlphaFoldDB" id="A0A226BVJ9"/>
<evidence type="ECO:0000259" key="6">
    <source>
        <dbReference type="Pfam" id="PF01227"/>
    </source>
</evidence>
<evidence type="ECO:0000313" key="8">
    <source>
        <dbReference type="Proteomes" id="UP000214588"/>
    </source>
</evidence>
<keyword evidence="3 5" id="KW-0554">One-carbon metabolism</keyword>
<feature type="binding site" evidence="5">
    <location>
        <position position="83"/>
    </location>
    <ligand>
        <name>Zn(2+)</name>
        <dbReference type="ChEBI" id="CHEBI:29105"/>
    </ligand>
</feature>
<comment type="subunit">
    <text evidence="5">Homopolymer.</text>
</comment>
<evidence type="ECO:0000256" key="2">
    <source>
        <dbReference type="ARBA" id="ARBA00005080"/>
    </source>
</evidence>
<evidence type="ECO:0000256" key="4">
    <source>
        <dbReference type="ARBA" id="ARBA00022801"/>
    </source>
</evidence>
<keyword evidence="5" id="KW-0547">Nucleotide-binding</keyword>
<dbReference type="GO" id="GO:0008270">
    <property type="term" value="F:zinc ion binding"/>
    <property type="evidence" value="ECO:0007669"/>
    <property type="project" value="UniProtKB-UniRule"/>
</dbReference>
<feature type="domain" description="GTP cyclohydrolase I" evidence="6">
    <location>
        <begin position="6"/>
        <end position="189"/>
    </location>
</feature>
<dbReference type="RefSeq" id="WP_089024305.1">
    <property type="nucleotide sequence ID" value="NZ_NIQC01000030.1"/>
</dbReference>
<dbReference type="EMBL" id="NIQC01000030">
    <property type="protein sequence ID" value="OWZ83016.1"/>
    <property type="molecule type" value="Genomic_DNA"/>
</dbReference>
<accession>A0A226BVJ9</accession>
<dbReference type="OrthoDB" id="9801207at2"/>
<dbReference type="NCBIfam" id="NF006826">
    <property type="entry name" value="PRK09347.1-3"/>
    <property type="match status" value="1"/>
</dbReference>
<keyword evidence="4 5" id="KW-0378">Hydrolase</keyword>
<evidence type="ECO:0000313" key="7">
    <source>
        <dbReference type="EMBL" id="OWZ83016.1"/>
    </source>
</evidence>
<protein>
    <recommendedName>
        <fullName evidence="5">GTP cyclohydrolase 1</fullName>
        <ecNumber evidence="5">3.5.4.16</ecNumber>
    </recommendedName>
    <alternativeName>
        <fullName evidence="5">GTP cyclohydrolase I</fullName>
        <shortName evidence="5">GTP-CH-I</shortName>
    </alternativeName>
</protein>
<dbReference type="NCBIfam" id="NF006825">
    <property type="entry name" value="PRK09347.1-2"/>
    <property type="match status" value="1"/>
</dbReference>
<dbReference type="Pfam" id="PF01227">
    <property type="entry name" value="GTP_cyclohydroI"/>
    <property type="match status" value="1"/>
</dbReference>
<dbReference type="InterPro" id="IPR018234">
    <property type="entry name" value="GTP_CycHdrlase_I_CS"/>
</dbReference>
<dbReference type="PROSITE" id="PS00859">
    <property type="entry name" value="GTP_CYCLOHYDROL_1_1"/>
    <property type="match status" value="1"/>
</dbReference>
<dbReference type="InterPro" id="IPR043133">
    <property type="entry name" value="GTP-CH-I_C/QueF"/>
</dbReference>
<name>A0A226BVJ9_9FIRM</name>
<dbReference type="InterPro" id="IPR001474">
    <property type="entry name" value="GTP_CycHdrlase_I"/>
</dbReference>
<dbReference type="FunFam" id="3.30.1130.10:FF:000001">
    <property type="entry name" value="GTP cyclohydrolase 1"/>
    <property type="match status" value="1"/>
</dbReference>
<proteinExistence type="inferred from homology"/>
<evidence type="ECO:0000256" key="1">
    <source>
        <dbReference type="ARBA" id="ARBA00001052"/>
    </source>
</evidence>
<dbReference type="InterPro" id="IPR020602">
    <property type="entry name" value="GTP_CycHdrlase_I_dom"/>
</dbReference>
<dbReference type="GO" id="GO:0005525">
    <property type="term" value="F:GTP binding"/>
    <property type="evidence" value="ECO:0007669"/>
    <property type="project" value="UniProtKB-KW"/>
</dbReference>
<dbReference type="GO" id="GO:0003934">
    <property type="term" value="F:GTP cyclohydrolase I activity"/>
    <property type="evidence" value="ECO:0007669"/>
    <property type="project" value="UniProtKB-UniRule"/>
</dbReference>
<dbReference type="InterPro" id="IPR043134">
    <property type="entry name" value="GTP-CH-I_N"/>
</dbReference>
<keyword evidence="5" id="KW-0342">GTP-binding</keyword>
<dbReference type="Gene3D" id="3.30.1130.10">
    <property type="match status" value="1"/>
</dbReference>
<dbReference type="HAMAP" id="MF_00223">
    <property type="entry name" value="FolE"/>
    <property type="match status" value="1"/>
</dbReference>
<dbReference type="NCBIfam" id="TIGR00063">
    <property type="entry name" value="folE"/>
    <property type="match status" value="1"/>
</dbReference>
<evidence type="ECO:0000256" key="5">
    <source>
        <dbReference type="HAMAP-Rule" id="MF_00223"/>
    </source>
</evidence>
<comment type="similarity">
    <text evidence="5">Belongs to the GTP cyclohydrolase I family.</text>
</comment>
<feature type="binding site" evidence="5">
    <location>
        <position position="86"/>
    </location>
    <ligand>
        <name>Zn(2+)</name>
        <dbReference type="ChEBI" id="CHEBI:29105"/>
    </ligand>
</feature>
<dbReference type="GO" id="GO:0006730">
    <property type="term" value="P:one-carbon metabolic process"/>
    <property type="evidence" value="ECO:0007669"/>
    <property type="project" value="UniProtKB-UniRule"/>
</dbReference>
<dbReference type="GO" id="GO:0006729">
    <property type="term" value="P:tetrahydrobiopterin biosynthetic process"/>
    <property type="evidence" value="ECO:0007669"/>
    <property type="project" value="TreeGrafter"/>
</dbReference>
<dbReference type="GO" id="GO:0046654">
    <property type="term" value="P:tetrahydrofolate biosynthetic process"/>
    <property type="evidence" value="ECO:0007669"/>
    <property type="project" value="UniProtKB-UniRule"/>
</dbReference>
<sequence>MNIERIENLVYQLLQEIGEDPERSGLKETPARVAKMYQEIFEGTNYTNKQIAEMADKTFDEDIYDENCKDMVIVEDIPCFSWCEHHMALMNLQISVAYLPVGKVVGLSKIVRIAEMVSKRLQLQERIGSDIADIMTMITGSEDVAVVIKGIHSCMTARGVKKPGTVTKTSTLRGKFEIESDLRNELINLLPD</sequence>
<reference evidence="7 8" key="1">
    <citation type="submission" date="2017-06" db="EMBL/GenBank/DDBJ databases">
        <title>Draft Genome Sequence of Natranaerobius trueperi halophilic, alkalithermophilic bacteria from soda lakes.</title>
        <authorList>
            <person name="Zhao B."/>
        </authorList>
    </citation>
    <scope>NUCLEOTIDE SEQUENCE [LARGE SCALE GENOMIC DNA]</scope>
    <source>
        <strain evidence="7 8">DSM 18760</strain>
    </source>
</reference>